<dbReference type="InterPro" id="IPR014776">
    <property type="entry name" value="4pyrrole_Mease_sub2"/>
</dbReference>
<evidence type="ECO:0000256" key="2">
    <source>
        <dbReference type="ARBA" id="ARBA00022552"/>
    </source>
</evidence>
<evidence type="ECO:0000256" key="4">
    <source>
        <dbReference type="ARBA" id="ARBA00022679"/>
    </source>
</evidence>
<comment type="similarity">
    <text evidence="6">Belongs to the methyltransferase superfamily. RsmI family.</text>
</comment>
<dbReference type="NCBIfam" id="TIGR00096">
    <property type="entry name" value="16S rRNA (cytidine(1402)-2'-O)-methyltransferase"/>
    <property type="match status" value="1"/>
</dbReference>
<keyword evidence="2 6" id="KW-0698">rRNA processing</keyword>
<dbReference type="Gene3D" id="3.40.1010.10">
    <property type="entry name" value="Cobalt-precorrin-4 Transmethylase, Domain 1"/>
    <property type="match status" value="1"/>
</dbReference>
<dbReference type="PANTHER" id="PTHR46111:SF1">
    <property type="entry name" value="RIBOSOMAL RNA SMALL SUBUNIT METHYLTRANSFERASE I"/>
    <property type="match status" value="1"/>
</dbReference>
<comment type="subcellular location">
    <subcellularLocation>
        <location evidence="6">Cytoplasm</location>
    </subcellularLocation>
</comment>
<dbReference type="InterPro" id="IPR035996">
    <property type="entry name" value="4pyrrol_Methylase_sf"/>
</dbReference>
<reference evidence="8" key="1">
    <citation type="submission" date="2016-02" db="EMBL/GenBank/DDBJ databases">
        <title>Draft Genome Sequence of Sporotomaculum syntrophicum Strain FB, a Syntrophic Benzoate Degrader.</title>
        <authorList>
            <person name="Nobu M.K."/>
            <person name="Narihiro T."/>
            <person name="Qiu Y.-L."/>
            <person name="Ohashi A."/>
            <person name="Liu W.-T."/>
            <person name="Yuji S."/>
        </authorList>
    </citation>
    <scope>NUCLEOTIDE SEQUENCE</scope>
    <source>
        <strain evidence="8">FB</strain>
    </source>
</reference>
<dbReference type="FunFam" id="3.30.950.10:FF:000002">
    <property type="entry name" value="Ribosomal RNA small subunit methyltransferase I"/>
    <property type="match status" value="1"/>
</dbReference>
<keyword evidence="5 6" id="KW-0949">S-adenosyl-L-methionine</keyword>
<keyword evidence="9" id="KW-1185">Reference proteome</keyword>
<evidence type="ECO:0000313" key="9">
    <source>
        <dbReference type="Proteomes" id="UP000798488"/>
    </source>
</evidence>
<keyword evidence="1 6" id="KW-0963">Cytoplasm</keyword>
<keyword evidence="4 6" id="KW-0808">Transferase</keyword>
<gene>
    <name evidence="6 8" type="primary">rsmI</name>
    <name evidence="8" type="ORF">SPSYN_00593</name>
</gene>
<sequence length="287" mass="32076">MSMTGKTSGVLYLCATPIGNLEDITLRALKVLREVDLVAAEDTRRTRKLFSHYGIHTALTSYHEHNRQAKGGYIIEQLNGGRNVALVSDAGTPGISDPGEELVKAALENGIEVTPLPGPSALLAALTVSGLPLDRFVFEGFLPTKHKERSKRLSELAKEPRTIVVYESPHRLLKTLGELIDAFGRRQACAARELTKMHEEVQRGTLDRLQEHFKRQSLRGEFVLVIEGCSVKDEQEQLIYRNSALSPEEFVHMLKEEGVSPSKAIKIVSRLRNIPRRELYKEINSSQ</sequence>
<dbReference type="GO" id="GO:0005737">
    <property type="term" value="C:cytoplasm"/>
    <property type="evidence" value="ECO:0007669"/>
    <property type="project" value="UniProtKB-SubCell"/>
</dbReference>
<evidence type="ECO:0000313" key="8">
    <source>
        <dbReference type="EMBL" id="KAF1085864.1"/>
    </source>
</evidence>
<dbReference type="FunFam" id="3.40.1010.10:FF:000002">
    <property type="entry name" value="Ribosomal RNA small subunit methyltransferase I"/>
    <property type="match status" value="1"/>
</dbReference>
<dbReference type="CDD" id="cd11648">
    <property type="entry name" value="RsmI"/>
    <property type="match status" value="1"/>
</dbReference>
<comment type="caution">
    <text evidence="8">The sequence shown here is derived from an EMBL/GenBank/DDBJ whole genome shotgun (WGS) entry which is preliminary data.</text>
</comment>
<evidence type="ECO:0000256" key="6">
    <source>
        <dbReference type="HAMAP-Rule" id="MF_01877"/>
    </source>
</evidence>
<dbReference type="AlphaFoldDB" id="A0A9D2WR63"/>
<evidence type="ECO:0000256" key="1">
    <source>
        <dbReference type="ARBA" id="ARBA00022490"/>
    </source>
</evidence>
<dbReference type="InterPro" id="IPR014777">
    <property type="entry name" value="4pyrrole_Mease_sub1"/>
</dbReference>
<dbReference type="PANTHER" id="PTHR46111">
    <property type="entry name" value="RIBOSOMAL RNA SMALL SUBUNIT METHYLTRANSFERASE I"/>
    <property type="match status" value="1"/>
</dbReference>
<dbReference type="PIRSF" id="PIRSF005917">
    <property type="entry name" value="MTase_YraL"/>
    <property type="match status" value="1"/>
</dbReference>
<dbReference type="EC" id="2.1.1.198" evidence="6"/>
<dbReference type="SUPFAM" id="SSF53790">
    <property type="entry name" value="Tetrapyrrole methylase"/>
    <property type="match status" value="1"/>
</dbReference>
<dbReference type="InterPro" id="IPR018063">
    <property type="entry name" value="SAM_MeTrfase_RsmI_CS"/>
</dbReference>
<dbReference type="EMBL" id="LSRS01000002">
    <property type="protein sequence ID" value="KAF1085864.1"/>
    <property type="molecule type" value="Genomic_DNA"/>
</dbReference>
<accession>A0A9D2WR63</accession>
<dbReference type="InterPro" id="IPR000878">
    <property type="entry name" value="4pyrrol_Mease"/>
</dbReference>
<dbReference type="Pfam" id="PF00590">
    <property type="entry name" value="TP_methylase"/>
    <property type="match status" value="1"/>
</dbReference>
<protein>
    <recommendedName>
        <fullName evidence="6">Ribosomal RNA small subunit methyltransferase I</fullName>
        <ecNumber evidence="6">2.1.1.198</ecNumber>
    </recommendedName>
    <alternativeName>
        <fullName evidence="6">16S rRNA 2'-O-ribose C1402 methyltransferase</fullName>
    </alternativeName>
    <alternativeName>
        <fullName evidence="6">rRNA (cytidine-2'-O-)-methyltransferase RsmI</fullName>
    </alternativeName>
</protein>
<keyword evidence="3 6" id="KW-0489">Methyltransferase</keyword>
<evidence type="ECO:0000256" key="5">
    <source>
        <dbReference type="ARBA" id="ARBA00022691"/>
    </source>
</evidence>
<dbReference type="Proteomes" id="UP000798488">
    <property type="component" value="Unassembled WGS sequence"/>
</dbReference>
<name>A0A9D2WR63_9FIRM</name>
<dbReference type="GO" id="GO:0070677">
    <property type="term" value="F:rRNA (cytosine-2'-O-)-methyltransferase activity"/>
    <property type="evidence" value="ECO:0007669"/>
    <property type="project" value="UniProtKB-UniRule"/>
</dbReference>
<organism evidence="8 9">
    <name type="scientific">Sporotomaculum syntrophicum</name>
    <dbReference type="NCBI Taxonomy" id="182264"/>
    <lineage>
        <taxon>Bacteria</taxon>
        <taxon>Bacillati</taxon>
        <taxon>Bacillota</taxon>
        <taxon>Clostridia</taxon>
        <taxon>Eubacteriales</taxon>
        <taxon>Desulfallaceae</taxon>
        <taxon>Sporotomaculum</taxon>
    </lineage>
</organism>
<evidence type="ECO:0000256" key="3">
    <source>
        <dbReference type="ARBA" id="ARBA00022603"/>
    </source>
</evidence>
<feature type="domain" description="Tetrapyrrole methylase" evidence="7">
    <location>
        <begin position="11"/>
        <end position="209"/>
    </location>
</feature>
<evidence type="ECO:0000259" key="7">
    <source>
        <dbReference type="Pfam" id="PF00590"/>
    </source>
</evidence>
<dbReference type="PROSITE" id="PS01296">
    <property type="entry name" value="RSMI"/>
    <property type="match status" value="1"/>
</dbReference>
<dbReference type="InterPro" id="IPR008189">
    <property type="entry name" value="rRNA_ssu_MeTfrase_I"/>
</dbReference>
<dbReference type="HAMAP" id="MF_01877">
    <property type="entry name" value="16SrRNA_methyltr_I"/>
    <property type="match status" value="1"/>
</dbReference>
<proteinExistence type="inferred from homology"/>
<dbReference type="Gene3D" id="3.30.950.10">
    <property type="entry name" value="Methyltransferase, Cobalt-precorrin-4 Transmethylase, Domain 2"/>
    <property type="match status" value="1"/>
</dbReference>
<comment type="catalytic activity">
    <reaction evidence="6">
        <text>cytidine(1402) in 16S rRNA + S-adenosyl-L-methionine = 2'-O-methylcytidine(1402) in 16S rRNA + S-adenosyl-L-homocysteine + H(+)</text>
        <dbReference type="Rhea" id="RHEA:42924"/>
        <dbReference type="Rhea" id="RHEA-COMP:10285"/>
        <dbReference type="Rhea" id="RHEA-COMP:10286"/>
        <dbReference type="ChEBI" id="CHEBI:15378"/>
        <dbReference type="ChEBI" id="CHEBI:57856"/>
        <dbReference type="ChEBI" id="CHEBI:59789"/>
        <dbReference type="ChEBI" id="CHEBI:74495"/>
        <dbReference type="ChEBI" id="CHEBI:82748"/>
        <dbReference type="EC" id="2.1.1.198"/>
    </reaction>
</comment>
<comment type="function">
    <text evidence="6">Catalyzes the 2'-O-methylation of the ribose of cytidine 1402 (C1402) in 16S rRNA.</text>
</comment>